<dbReference type="PANTHER" id="PTHR43805:SF1">
    <property type="entry name" value="GP-PDE DOMAIN-CONTAINING PROTEIN"/>
    <property type="match status" value="1"/>
</dbReference>
<keyword evidence="3" id="KW-1185">Reference proteome</keyword>
<gene>
    <name evidence="2" type="ORF">GCM10011376_27010</name>
</gene>
<dbReference type="InterPro" id="IPR030395">
    <property type="entry name" value="GP_PDE_dom"/>
</dbReference>
<dbReference type="Gene3D" id="3.20.20.190">
    <property type="entry name" value="Phosphatidylinositol (PI) phosphodiesterase"/>
    <property type="match status" value="1"/>
</dbReference>
<dbReference type="CDD" id="cd08561">
    <property type="entry name" value="GDPD_cytoplasmic_ScUgpQ2_like"/>
    <property type="match status" value="1"/>
</dbReference>
<proteinExistence type="predicted"/>
<sequence length="289" mass="31984">MLSIPRRYRCIHTSGVKSPHPAARGYLDSARPLAFAHRGGAYHPDIEGLENTVVAFAHAVELGYTYLETDVHVTRDGVLLAFHDTVLDRVTDRTGHVGESTYAEVQHALIAGRERVPTLGELFDAFPGARFNIDLKSAGAVEALADFLEEREAWDRVLVGSFSRRRLSAFRRRTRGRVATSAHPLEVAAFVLSPSARLARWITRGRPVALQVPHRQGRLLVASAGLVRRARAAGVQVHVWTIDDPIEMNTLLDRGVDGIMTDRTDILRDVLRARGQWHGPAEGRMEGEA</sequence>
<dbReference type="Proteomes" id="UP000597341">
    <property type="component" value="Unassembled WGS sequence"/>
</dbReference>
<accession>A0ABQ3HMY1</accession>
<reference evidence="3" key="1">
    <citation type="journal article" date="2019" name="Int. J. Syst. Evol. Microbiol.">
        <title>The Global Catalogue of Microorganisms (GCM) 10K type strain sequencing project: providing services to taxonomists for standard genome sequencing and annotation.</title>
        <authorList>
            <consortium name="The Broad Institute Genomics Platform"/>
            <consortium name="The Broad Institute Genome Sequencing Center for Infectious Disease"/>
            <person name="Wu L."/>
            <person name="Ma J."/>
        </authorList>
    </citation>
    <scope>NUCLEOTIDE SEQUENCE [LARGE SCALE GENOMIC DNA]</scope>
    <source>
        <strain evidence="3">CGMCC 1.12791</strain>
    </source>
</reference>
<dbReference type="SUPFAM" id="SSF51695">
    <property type="entry name" value="PLC-like phosphodiesterases"/>
    <property type="match status" value="1"/>
</dbReference>
<organism evidence="2 3">
    <name type="scientific">Nocardioides flavus</name>
    <name type="common">ex Wang et al. 2016</name>
    <dbReference type="NCBI Taxonomy" id="2058780"/>
    <lineage>
        <taxon>Bacteria</taxon>
        <taxon>Bacillati</taxon>
        <taxon>Actinomycetota</taxon>
        <taxon>Actinomycetes</taxon>
        <taxon>Propionibacteriales</taxon>
        <taxon>Nocardioidaceae</taxon>
        <taxon>Nocardioides</taxon>
    </lineage>
</organism>
<dbReference type="Pfam" id="PF03009">
    <property type="entry name" value="GDPD"/>
    <property type="match status" value="1"/>
</dbReference>
<dbReference type="EMBL" id="BNAD01000007">
    <property type="protein sequence ID" value="GHE18091.1"/>
    <property type="molecule type" value="Genomic_DNA"/>
</dbReference>
<protein>
    <submittedName>
        <fullName evidence="2">Glycerophosphoryl diester phosphodiesterase</fullName>
    </submittedName>
</protein>
<dbReference type="InterPro" id="IPR017946">
    <property type="entry name" value="PLC-like_Pdiesterase_TIM-brl"/>
</dbReference>
<dbReference type="PANTHER" id="PTHR43805">
    <property type="entry name" value="GLYCEROPHOSPHORYL DIESTER PHOSPHODIESTERASE"/>
    <property type="match status" value="1"/>
</dbReference>
<evidence type="ECO:0000259" key="1">
    <source>
        <dbReference type="PROSITE" id="PS51704"/>
    </source>
</evidence>
<evidence type="ECO:0000313" key="2">
    <source>
        <dbReference type="EMBL" id="GHE18091.1"/>
    </source>
</evidence>
<feature type="domain" description="GP-PDE" evidence="1">
    <location>
        <begin position="32"/>
        <end position="271"/>
    </location>
</feature>
<evidence type="ECO:0000313" key="3">
    <source>
        <dbReference type="Proteomes" id="UP000597341"/>
    </source>
</evidence>
<comment type="caution">
    <text evidence="2">The sequence shown here is derived from an EMBL/GenBank/DDBJ whole genome shotgun (WGS) entry which is preliminary data.</text>
</comment>
<name>A0ABQ3HMY1_9ACTN</name>
<dbReference type="PROSITE" id="PS51704">
    <property type="entry name" value="GP_PDE"/>
    <property type="match status" value="1"/>
</dbReference>